<name>A0A9W9Y7H7_9CNID</name>
<gene>
    <name evidence="1" type="ORF">OS493_035814</name>
</gene>
<sequence>MVNGKPTPCEKELHHNDRVMFGSASLFVLHHPVELENMKKDGVKLEEITYGLSTDGNRGELWVQHGQEQRPVQK</sequence>
<accession>A0A9W9Y7H7</accession>
<dbReference type="AlphaFoldDB" id="A0A9W9Y7H7"/>
<evidence type="ECO:0000313" key="1">
    <source>
        <dbReference type="EMBL" id="KAJ7319504.1"/>
    </source>
</evidence>
<keyword evidence="2" id="KW-1185">Reference proteome</keyword>
<dbReference type="EMBL" id="MU827833">
    <property type="protein sequence ID" value="KAJ7319504.1"/>
    <property type="molecule type" value="Genomic_DNA"/>
</dbReference>
<dbReference type="Gene3D" id="2.60.200.20">
    <property type="match status" value="1"/>
</dbReference>
<comment type="caution">
    <text evidence="1">The sequence shown here is derived from an EMBL/GenBank/DDBJ whole genome shotgun (WGS) entry which is preliminary data.</text>
</comment>
<proteinExistence type="predicted"/>
<protein>
    <submittedName>
        <fullName evidence="1">Uncharacterized protein</fullName>
    </submittedName>
</protein>
<organism evidence="1 2">
    <name type="scientific">Desmophyllum pertusum</name>
    <dbReference type="NCBI Taxonomy" id="174260"/>
    <lineage>
        <taxon>Eukaryota</taxon>
        <taxon>Metazoa</taxon>
        <taxon>Cnidaria</taxon>
        <taxon>Anthozoa</taxon>
        <taxon>Hexacorallia</taxon>
        <taxon>Scleractinia</taxon>
        <taxon>Caryophylliina</taxon>
        <taxon>Caryophylliidae</taxon>
        <taxon>Desmophyllum</taxon>
    </lineage>
</organism>
<evidence type="ECO:0000313" key="2">
    <source>
        <dbReference type="Proteomes" id="UP001163046"/>
    </source>
</evidence>
<dbReference type="Proteomes" id="UP001163046">
    <property type="component" value="Unassembled WGS sequence"/>
</dbReference>
<reference evidence="1" key="1">
    <citation type="submission" date="2023-01" db="EMBL/GenBank/DDBJ databases">
        <title>Genome assembly of the deep-sea coral Lophelia pertusa.</title>
        <authorList>
            <person name="Herrera S."/>
            <person name="Cordes E."/>
        </authorList>
    </citation>
    <scope>NUCLEOTIDE SEQUENCE</scope>
    <source>
        <strain evidence="1">USNM1676648</strain>
        <tissue evidence="1">Polyp</tissue>
    </source>
</reference>